<organism evidence="7">
    <name type="scientific">Solibacter usitatus (strain Ellin6076)</name>
    <dbReference type="NCBI Taxonomy" id="234267"/>
    <lineage>
        <taxon>Bacteria</taxon>
        <taxon>Pseudomonadati</taxon>
        <taxon>Acidobacteriota</taxon>
        <taxon>Terriglobia</taxon>
        <taxon>Bryobacterales</taxon>
        <taxon>Solibacteraceae</taxon>
        <taxon>Candidatus Solibacter</taxon>
    </lineage>
</organism>
<proteinExistence type="predicted"/>
<dbReference type="GO" id="GO:1903457">
    <property type="term" value="P:lactate catabolic process"/>
    <property type="evidence" value="ECO:0007669"/>
    <property type="project" value="TreeGrafter"/>
</dbReference>
<dbReference type="InterPro" id="IPR017896">
    <property type="entry name" value="4Fe4S_Fe-S-bd"/>
</dbReference>
<evidence type="ECO:0000256" key="1">
    <source>
        <dbReference type="ARBA" id="ARBA00001974"/>
    </source>
</evidence>
<dbReference type="eggNOG" id="COG0277">
    <property type="taxonomic scope" value="Bacteria"/>
</dbReference>
<dbReference type="InterPro" id="IPR006094">
    <property type="entry name" value="Oxid_FAD_bind_N"/>
</dbReference>
<evidence type="ECO:0000313" key="7">
    <source>
        <dbReference type="EMBL" id="ABJ83048.1"/>
    </source>
</evidence>
<dbReference type="GO" id="GO:0008720">
    <property type="term" value="F:D-lactate dehydrogenase (NAD+) activity"/>
    <property type="evidence" value="ECO:0007669"/>
    <property type="project" value="TreeGrafter"/>
</dbReference>
<dbReference type="PANTHER" id="PTHR11748:SF119">
    <property type="entry name" value="D-2-HYDROXYGLUTARATE DEHYDROGENASE"/>
    <property type="match status" value="1"/>
</dbReference>
<dbReference type="InterPro" id="IPR004017">
    <property type="entry name" value="Cys_rich_dom"/>
</dbReference>
<dbReference type="InterPro" id="IPR016169">
    <property type="entry name" value="FAD-bd_PCMH_sub2"/>
</dbReference>
<evidence type="ECO:0000256" key="3">
    <source>
        <dbReference type="ARBA" id="ARBA00022827"/>
    </source>
</evidence>
<dbReference type="GO" id="GO:0071949">
    <property type="term" value="F:FAD binding"/>
    <property type="evidence" value="ECO:0007669"/>
    <property type="project" value="InterPro"/>
</dbReference>
<dbReference type="InterPro" id="IPR036318">
    <property type="entry name" value="FAD-bd_PCMH-like_sf"/>
</dbReference>
<dbReference type="PROSITE" id="PS51387">
    <property type="entry name" value="FAD_PCMH"/>
    <property type="match status" value="1"/>
</dbReference>
<evidence type="ECO:0000256" key="2">
    <source>
        <dbReference type="ARBA" id="ARBA00022630"/>
    </source>
</evidence>
<dbReference type="SUPFAM" id="SSF46548">
    <property type="entry name" value="alpha-helical ferredoxin"/>
    <property type="match status" value="1"/>
</dbReference>
<dbReference type="Pfam" id="PF02913">
    <property type="entry name" value="FAD-oxidase_C"/>
    <property type="match status" value="1"/>
</dbReference>
<dbReference type="Gene3D" id="1.10.45.10">
    <property type="entry name" value="Vanillyl-alcohol Oxidase, Chain A, domain 4"/>
    <property type="match status" value="1"/>
</dbReference>
<dbReference type="InParanoid" id="Q026M1"/>
<dbReference type="SUPFAM" id="SSF56176">
    <property type="entry name" value="FAD-binding/transporter-associated domain-like"/>
    <property type="match status" value="1"/>
</dbReference>
<dbReference type="InterPro" id="IPR016164">
    <property type="entry name" value="FAD-linked_Oxase-like_C"/>
</dbReference>
<dbReference type="InterPro" id="IPR004113">
    <property type="entry name" value="FAD-bd_oxidored_4_C"/>
</dbReference>
<sequence length="1017" mass="113303">METLLHDSQIAWARPRSTEYPSTTAKALESELLKRIEGEVRFDNGSRALYATDGSNYRQVPIGVVVPRTVDDVLATVEQCRRFGAPLLARGGGTSLAGQCCNVAVVLDFTKYLNKLIDLDPRAKTARVQPGIVLDWLRKEAERHHLTFGPDPATHNHNTLGGMIGNNSCGTHSVMAGKTEENVIELDILTYDGLRMRAGATPEEQYQRIVSGGGRRGEIYAGLRRIAERYGDEIRRRFPNIPRRVSGYNLPDLLPENGFNVARSLVGTECTCAVTLEATVKLVWSPPGRSLVVLGYPDIYQAGDHVPEILEFKPIACEAIDALLVENMKIKGLHPRDLKLLPDGRGWLLVEFGGEDRKDSDNQARRLMESLKTHGNAPTMKLYDDPGEEHLVWEIRESGLGATAWVPGEHVTWEGWEDSAVPPEKVGPYLRELCELYNKHGYEGALYGHFGQGCIHTRITFDLLTAEGIANYRSFMDDATSLVVKYGGSLSGEHGDGQSKAEFLPKMFGAEICEAFREFKGVWDPDGKMNPGKIVDPYPITTNLRLGTTFAPKEPSTRFHFINDNGSFTHAAMRCVGIGECRRQEKGTMCPSYRATMEEKHSTRGRAHLLFEMMHGDVIRDGWKSKEIFEALDLCLSCKGCKGDCPVNVDMATYKAEFLSHYYENRLRPRYAYAMGWIHRWARLASHAPGIANAMAQLPGAKLAAGIAPERDLPKFAATTFKEWFRRRGPRNRGRYEVILWADTFNNYFHPEVAAAATEVLEDAGFHVAVPRAHLCCGRPLYDYGFLDQADGLLGDILDHLRPAIEAGTPVVALEPSCLAVFRDEMLDLRPHDQDAKRLHSQVFTLAEFLTRQGYKPPVLNRDIVVHGHCHQKAIISPDAEKKLLEAMGANAEILDDGCCGMAGSFGFEQHKYDLSMQIYEHKLGPHLREMPSQRLIVADGFSCKTQIEQATGRRPLHIAQLVRIAQHGEEAAGHHRDGLGDEKAFDNSRLSRIGALLLGGLSVALGSWYLARRVFR</sequence>
<dbReference type="STRING" id="234267.Acid_2058"/>
<keyword evidence="2" id="KW-0285">Flavoprotein</keyword>
<protein>
    <submittedName>
        <fullName evidence="7">FAD linked oxidase domain protein</fullName>
    </submittedName>
</protein>
<dbReference type="InterPro" id="IPR016171">
    <property type="entry name" value="Vanillyl_alc_oxidase_C-sub2"/>
</dbReference>
<dbReference type="InterPro" id="IPR016166">
    <property type="entry name" value="FAD-bd_PCMH"/>
</dbReference>
<dbReference type="FunCoup" id="Q026M1">
    <property type="interactions" value="81"/>
</dbReference>
<dbReference type="AlphaFoldDB" id="Q026M1"/>
<dbReference type="Pfam" id="PF02754">
    <property type="entry name" value="CCG"/>
    <property type="match status" value="2"/>
</dbReference>
<dbReference type="Pfam" id="PF13183">
    <property type="entry name" value="Fer4_8"/>
    <property type="match status" value="1"/>
</dbReference>
<dbReference type="Gene3D" id="3.30.465.10">
    <property type="match status" value="1"/>
</dbReference>
<name>Q026M1_SOLUE</name>
<keyword evidence="5" id="KW-1133">Transmembrane helix</keyword>
<dbReference type="Gene3D" id="3.30.70.2740">
    <property type="match status" value="1"/>
</dbReference>
<dbReference type="OrthoDB" id="9767256at2"/>
<accession>Q026M1</accession>
<dbReference type="HOGENOM" id="CLU_010756_0_0_0"/>
<gene>
    <name evidence="7" type="ordered locus">Acid_2058</name>
</gene>
<evidence type="ECO:0000256" key="5">
    <source>
        <dbReference type="SAM" id="Phobius"/>
    </source>
</evidence>
<dbReference type="EMBL" id="CP000473">
    <property type="protein sequence ID" value="ABJ83048.1"/>
    <property type="molecule type" value="Genomic_DNA"/>
</dbReference>
<keyword evidence="5" id="KW-0812">Transmembrane</keyword>
<evidence type="ECO:0000259" key="6">
    <source>
        <dbReference type="PROSITE" id="PS51387"/>
    </source>
</evidence>
<dbReference type="SUPFAM" id="SSF55103">
    <property type="entry name" value="FAD-linked oxidases, C-terminal domain"/>
    <property type="match status" value="1"/>
</dbReference>
<dbReference type="eggNOG" id="COG0247">
    <property type="taxonomic scope" value="Bacteria"/>
</dbReference>
<dbReference type="PANTHER" id="PTHR11748">
    <property type="entry name" value="D-LACTATE DEHYDROGENASE"/>
    <property type="match status" value="1"/>
</dbReference>
<comment type="cofactor">
    <cofactor evidence="1">
        <name>FAD</name>
        <dbReference type="ChEBI" id="CHEBI:57692"/>
    </cofactor>
</comment>
<dbReference type="KEGG" id="sus:Acid_2058"/>
<feature type="transmembrane region" description="Helical" evidence="5">
    <location>
        <begin position="994"/>
        <end position="1012"/>
    </location>
</feature>
<keyword evidence="4" id="KW-0560">Oxidoreductase</keyword>
<reference evidence="7" key="1">
    <citation type="submission" date="2006-10" db="EMBL/GenBank/DDBJ databases">
        <title>Complete sequence of Solibacter usitatus Ellin6076.</title>
        <authorList>
            <consortium name="US DOE Joint Genome Institute"/>
            <person name="Copeland A."/>
            <person name="Lucas S."/>
            <person name="Lapidus A."/>
            <person name="Barry K."/>
            <person name="Detter J.C."/>
            <person name="Glavina del Rio T."/>
            <person name="Hammon N."/>
            <person name="Israni S."/>
            <person name="Dalin E."/>
            <person name="Tice H."/>
            <person name="Pitluck S."/>
            <person name="Thompson L.S."/>
            <person name="Brettin T."/>
            <person name="Bruce D."/>
            <person name="Han C."/>
            <person name="Tapia R."/>
            <person name="Gilna P."/>
            <person name="Schmutz J."/>
            <person name="Larimer F."/>
            <person name="Land M."/>
            <person name="Hauser L."/>
            <person name="Kyrpides N."/>
            <person name="Mikhailova N."/>
            <person name="Janssen P.H."/>
            <person name="Kuske C.R."/>
            <person name="Richardson P."/>
        </authorList>
    </citation>
    <scope>NUCLEOTIDE SEQUENCE</scope>
    <source>
        <strain evidence="7">Ellin6076</strain>
    </source>
</reference>
<feature type="domain" description="FAD-binding PCMH-type" evidence="6">
    <location>
        <begin position="57"/>
        <end position="285"/>
    </location>
</feature>
<dbReference type="GO" id="GO:0004458">
    <property type="term" value="F:D-lactate dehydrogenase (cytochrome) activity"/>
    <property type="evidence" value="ECO:0007669"/>
    <property type="project" value="TreeGrafter"/>
</dbReference>
<keyword evidence="3" id="KW-0274">FAD</keyword>
<keyword evidence="5" id="KW-0472">Membrane</keyword>
<evidence type="ECO:0000256" key="4">
    <source>
        <dbReference type="ARBA" id="ARBA00023002"/>
    </source>
</evidence>
<dbReference type="Pfam" id="PF01565">
    <property type="entry name" value="FAD_binding_4"/>
    <property type="match status" value="1"/>
</dbReference>